<feature type="region of interest" description="Disordered" evidence="1">
    <location>
        <begin position="1"/>
        <end position="36"/>
    </location>
</feature>
<evidence type="ECO:0000256" key="1">
    <source>
        <dbReference type="SAM" id="MobiDB-lite"/>
    </source>
</evidence>
<evidence type="ECO:0000313" key="2">
    <source>
        <dbReference type="EMBL" id="JAE03857.1"/>
    </source>
</evidence>
<dbReference type="AlphaFoldDB" id="A0A0A9EUT0"/>
<sequence length="36" mass="3789">MPQKQSTVSHVALGRGSDTPRRSSAAPSASTHPWLS</sequence>
<protein>
    <submittedName>
        <fullName evidence="2">Uncharacterized protein</fullName>
    </submittedName>
</protein>
<name>A0A0A9EUT0_ARUDO</name>
<organism evidence="2">
    <name type="scientific">Arundo donax</name>
    <name type="common">Giant reed</name>
    <name type="synonym">Donax arundinaceus</name>
    <dbReference type="NCBI Taxonomy" id="35708"/>
    <lineage>
        <taxon>Eukaryota</taxon>
        <taxon>Viridiplantae</taxon>
        <taxon>Streptophyta</taxon>
        <taxon>Embryophyta</taxon>
        <taxon>Tracheophyta</taxon>
        <taxon>Spermatophyta</taxon>
        <taxon>Magnoliopsida</taxon>
        <taxon>Liliopsida</taxon>
        <taxon>Poales</taxon>
        <taxon>Poaceae</taxon>
        <taxon>PACMAD clade</taxon>
        <taxon>Arundinoideae</taxon>
        <taxon>Arundineae</taxon>
        <taxon>Arundo</taxon>
    </lineage>
</organism>
<dbReference type="EMBL" id="GBRH01194039">
    <property type="protein sequence ID" value="JAE03857.1"/>
    <property type="molecule type" value="Transcribed_RNA"/>
</dbReference>
<reference evidence="2" key="1">
    <citation type="submission" date="2014-09" db="EMBL/GenBank/DDBJ databases">
        <authorList>
            <person name="Magalhaes I.L.F."/>
            <person name="Oliveira U."/>
            <person name="Santos F.R."/>
            <person name="Vidigal T.H.D.A."/>
            <person name="Brescovit A.D."/>
            <person name="Santos A.J."/>
        </authorList>
    </citation>
    <scope>NUCLEOTIDE SEQUENCE</scope>
    <source>
        <tissue evidence="2">Shoot tissue taken approximately 20 cm above the soil surface</tissue>
    </source>
</reference>
<reference evidence="2" key="2">
    <citation type="journal article" date="2015" name="Data Brief">
        <title>Shoot transcriptome of the giant reed, Arundo donax.</title>
        <authorList>
            <person name="Barrero R.A."/>
            <person name="Guerrero F.D."/>
            <person name="Moolhuijzen P."/>
            <person name="Goolsby J.A."/>
            <person name="Tidwell J."/>
            <person name="Bellgard S.E."/>
            <person name="Bellgard M.I."/>
        </authorList>
    </citation>
    <scope>NUCLEOTIDE SEQUENCE</scope>
    <source>
        <tissue evidence="2">Shoot tissue taken approximately 20 cm above the soil surface</tissue>
    </source>
</reference>
<accession>A0A0A9EUT0</accession>
<proteinExistence type="predicted"/>